<name>A0A917Q7H3_9HYPH</name>
<comment type="function">
    <text evidence="2">One of several proteins that assist in the late maturation steps of the functional core of the 30S ribosomal subunit. Associates with free 30S ribosomal subunits (but not with 30S subunits that are part of 70S ribosomes or polysomes). Required for efficient processing of 16S rRNA. May interact with the 5'-terminal helix region of 16S rRNA.</text>
</comment>
<dbReference type="InterPro" id="IPR023799">
    <property type="entry name" value="RbfA_dom_sf"/>
</dbReference>
<dbReference type="SUPFAM" id="SSF89919">
    <property type="entry name" value="Ribosome-binding factor A, RbfA"/>
    <property type="match status" value="1"/>
</dbReference>
<accession>A0A917Q7H3</accession>
<evidence type="ECO:0000256" key="1">
    <source>
        <dbReference type="ARBA" id="ARBA00022517"/>
    </source>
</evidence>
<organism evidence="4 5">
    <name type="scientific">Salinarimonas ramus</name>
    <dbReference type="NCBI Taxonomy" id="690164"/>
    <lineage>
        <taxon>Bacteria</taxon>
        <taxon>Pseudomonadati</taxon>
        <taxon>Pseudomonadota</taxon>
        <taxon>Alphaproteobacteria</taxon>
        <taxon>Hyphomicrobiales</taxon>
        <taxon>Salinarimonadaceae</taxon>
        <taxon>Salinarimonas</taxon>
    </lineage>
</organism>
<gene>
    <name evidence="2 4" type="primary">rbfA</name>
    <name evidence="4" type="ORF">GCM10011322_19980</name>
</gene>
<protein>
    <recommendedName>
        <fullName evidence="2">Ribosome-binding factor A</fullName>
    </recommendedName>
</protein>
<dbReference type="EMBL" id="BMMF01000005">
    <property type="protein sequence ID" value="GGK33246.1"/>
    <property type="molecule type" value="Genomic_DNA"/>
</dbReference>
<comment type="similarity">
    <text evidence="2">Belongs to the RbfA family.</text>
</comment>
<dbReference type="PANTHER" id="PTHR33515:SF1">
    <property type="entry name" value="RIBOSOME-BINDING FACTOR A, CHLOROPLASTIC-RELATED"/>
    <property type="match status" value="1"/>
</dbReference>
<dbReference type="Proteomes" id="UP000600449">
    <property type="component" value="Unassembled WGS sequence"/>
</dbReference>
<dbReference type="HAMAP" id="MF_00003">
    <property type="entry name" value="RbfA"/>
    <property type="match status" value="1"/>
</dbReference>
<dbReference type="InterPro" id="IPR015946">
    <property type="entry name" value="KH_dom-like_a/b"/>
</dbReference>
<evidence type="ECO:0000313" key="5">
    <source>
        <dbReference type="Proteomes" id="UP000600449"/>
    </source>
</evidence>
<comment type="subunit">
    <text evidence="2">Monomer. Binds 30S ribosomal subunits, but not 50S ribosomal subunits or 70S ribosomes.</text>
</comment>
<dbReference type="RefSeq" id="WP_188912307.1">
    <property type="nucleotide sequence ID" value="NZ_BMMF01000005.1"/>
</dbReference>
<dbReference type="GO" id="GO:0005829">
    <property type="term" value="C:cytosol"/>
    <property type="evidence" value="ECO:0007669"/>
    <property type="project" value="TreeGrafter"/>
</dbReference>
<dbReference type="Gene3D" id="3.30.300.20">
    <property type="match status" value="1"/>
</dbReference>
<sequence>MAKRFETAGPSQRQQRVAELVRHALSDVLTRGDLTDPVLTTHVVTIPEVRMSPDLKLATAYVMPLGGRDEKAVLDALDRSKKLLRGEVARRVNLKFAPDLRFRRDESFDEAARIDALLRSETVRRDVEAGREGDEDEPDLDADPDSGA</sequence>
<feature type="region of interest" description="Disordered" evidence="3">
    <location>
        <begin position="125"/>
        <end position="148"/>
    </location>
</feature>
<reference evidence="4 5" key="1">
    <citation type="journal article" date="2014" name="Int. J. Syst. Evol. Microbiol.">
        <title>Complete genome sequence of Corynebacterium casei LMG S-19264T (=DSM 44701T), isolated from a smear-ripened cheese.</title>
        <authorList>
            <consortium name="US DOE Joint Genome Institute (JGI-PGF)"/>
            <person name="Walter F."/>
            <person name="Albersmeier A."/>
            <person name="Kalinowski J."/>
            <person name="Ruckert C."/>
        </authorList>
    </citation>
    <scope>NUCLEOTIDE SEQUENCE [LARGE SCALE GENOMIC DNA]</scope>
    <source>
        <strain evidence="4 5">CGMCC 1.9161</strain>
    </source>
</reference>
<comment type="caution">
    <text evidence="4">The sequence shown here is derived from an EMBL/GenBank/DDBJ whole genome shotgun (WGS) entry which is preliminary data.</text>
</comment>
<keyword evidence="5" id="KW-1185">Reference proteome</keyword>
<comment type="subcellular location">
    <subcellularLocation>
        <location evidence="2">Cytoplasm</location>
    </subcellularLocation>
</comment>
<dbReference type="PANTHER" id="PTHR33515">
    <property type="entry name" value="RIBOSOME-BINDING FACTOR A, CHLOROPLASTIC-RELATED"/>
    <property type="match status" value="1"/>
</dbReference>
<dbReference type="InterPro" id="IPR020053">
    <property type="entry name" value="Ribosome-bd_factorA_CS"/>
</dbReference>
<dbReference type="Pfam" id="PF02033">
    <property type="entry name" value="RBFA"/>
    <property type="match status" value="1"/>
</dbReference>
<feature type="compositionally biased region" description="Acidic residues" evidence="3">
    <location>
        <begin position="133"/>
        <end position="148"/>
    </location>
</feature>
<dbReference type="NCBIfam" id="TIGR00082">
    <property type="entry name" value="rbfA"/>
    <property type="match status" value="1"/>
</dbReference>
<keyword evidence="2" id="KW-0963">Cytoplasm</keyword>
<keyword evidence="1 2" id="KW-0690">Ribosome biogenesis</keyword>
<proteinExistence type="inferred from homology"/>
<dbReference type="AlphaFoldDB" id="A0A917Q7H3"/>
<evidence type="ECO:0000256" key="2">
    <source>
        <dbReference type="HAMAP-Rule" id="MF_00003"/>
    </source>
</evidence>
<evidence type="ECO:0000313" key="4">
    <source>
        <dbReference type="EMBL" id="GGK33246.1"/>
    </source>
</evidence>
<dbReference type="NCBIfam" id="NF001802">
    <property type="entry name" value="PRK00521.2-5"/>
    <property type="match status" value="1"/>
</dbReference>
<dbReference type="InterPro" id="IPR000238">
    <property type="entry name" value="RbfA"/>
</dbReference>
<dbReference type="GO" id="GO:0030490">
    <property type="term" value="P:maturation of SSU-rRNA"/>
    <property type="evidence" value="ECO:0007669"/>
    <property type="project" value="UniProtKB-UniRule"/>
</dbReference>
<dbReference type="GO" id="GO:0043024">
    <property type="term" value="F:ribosomal small subunit binding"/>
    <property type="evidence" value="ECO:0007669"/>
    <property type="project" value="TreeGrafter"/>
</dbReference>
<evidence type="ECO:0000256" key="3">
    <source>
        <dbReference type="SAM" id="MobiDB-lite"/>
    </source>
</evidence>
<dbReference type="PROSITE" id="PS01319">
    <property type="entry name" value="RBFA"/>
    <property type="match status" value="1"/>
</dbReference>